<comment type="caution">
    <text evidence="1">The sequence shown here is derived from an EMBL/GenBank/DDBJ whole genome shotgun (WGS) entry which is preliminary data.</text>
</comment>
<dbReference type="EMBL" id="CM045871">
    <property type="protein sequence ID" value="KAI7952033.1"/>
    <property type="molecule type" value="Genomic_DNA"/>
</dbReference>
<keyword evidence="2" id="KW-1185">Reference proteome</keyword>
<organism evidence="1 2">
    <name type="scientific">Puccinia striiformis f. sp. tritici</name>
    <dbReference type="NCBI Taxonomy" id="168172"/>
    <lineage>
        <taxon>Eukaryota</taxon>
        <taxon>Fungi</taxon>
        <taxon>Dikarya</taxon>
        <taxon>Basidiomycota</taxon>
        <taxon>Pucciniomycotina</taxon>
        <taxon>Pucciniomycetes</taxon>
        <taxon>Pucciniales</taxon>
        <taxon>Pucciniaceae</taxon>
        <taxon>Puccinia</taxon>
    </lineage>
</organism>
<accession>A0ACC0EGG7</accession>
<evidence type="ECO:0000313" key="2">
    <source>
        <dbReference type="Proteomes" id="UP001060170"/>
    </source>
</evidence>
<proteinExistence type="predicted"/>
<dbReference type="Proteomes" id="UP001060170">
    <property type="component" value="Chromosome 7"/>
</dbReference>
<evidence type="ECO:0000313" key="1">
    <source>
        <dbReference type="EMBL" id="KAI7952033.1"/>
    </source>
</evidence>
<reference evidence="1 2" key="3">
    <citation type="journal article" date="2022" name="Microbiol. Spectr.">
        <title>Folding features and dynamics of 3D genome architecture in plant fungal pathogens.</title>
        <authorList>
            <person name="Xia C."/>
        </authorList>
    </citation>
    <scope>NUCLEOTIDE SEQUENCE [LARGE SCALE GENOMIC DNA]</scope>
    <source>
        <strain evidence="1 2">93-210</strain>
    </source>
</reference>
<protein>
    <submittedName>
        <fullName evidence="1">Uncharacterized protein</fullName>
    </submittedName>
</protein>
<reference evidence="2" key="2">
    <citation type="journal article" date="2018" name="Mol. Plant Microbe Interact.">
        <title>Genome sequence resources for the wheat stripe rust pathogen (Puccinia striiformis f. sp. tritici) and the barley stripe rust pathogen (Puccinia striiformis f. sp. hordei).</title>
        <authorList>
            <person name="Xia C."/>
            <person name="Wang M."/>
            <person name="Yin C."/>
            <person name="Cornejo O.E."/>
            <person name="Hulbert S.H."/>
            <person name="Chen X."/>
        </authorList>
    </citation>
    <scope>NUCLEOTIDE SEQUENCE [LARGE SCALE GENOMIC DNA]</scope>
    <source>
        <strain evidence="2">93-210</strain>
    </source>
</reference>
<sequence length="65" mass="7244">MTCLDELKVTVNTQLVLVLHHHPLNTSAYPNNDGPQNSIYSRNILSDMDILSDGSQDKEPAHTQL</sequence>
<gene>
    <name evidence="1" type="ORF">MJO28_007717</name>
</gene>
<name>A0ACC0EGG7_9BASI</name>
<reference evidence="2" key="1">
    <citation type="journal article" date="2018" name="BMC Genomics">
        <title>Genomic insights into host adaptation between the wheat stripe rust pathogen (Puccinia striiformis f. sp. tritici) and the barley stripe rust pathogen (Puccinia striiformis f. sp. hordei).</title>
        <authorList>
            <person name="Xia C."/>
            <person name="Wang M."/>
            <person name="Yin C."/>
            <person name="Cornejo O.E."/>
            <person name="Hulbert S.H."/>
            <person name="Chen X."/>
        </authorList>
    </citation>
    <scope>NUCLEOTIDE SEQUENCE [LARGE SCALE GENOMIC DNA]</scope>
    <source>
        <strain evidence="2">93-210</strain>
    </source>
</reference>